<dbReference type="KEGG" id="ima:PO878_09970"/>
<keyword evidence="2" id="KW-1185">Reference proteome</keyword>
<dbReference type="RefSeq" id="WP_272738566.1">
    <property type="nucleotide sequence ID" value="NZ_CP116942.1"/>
</dbReference>
<sequence length="51" mass="5653">MPDPTSLSKPVVRRVRRVALFAAALAAVVLARDRIISDAERRDAERLGLPR</sequence>
<organism evidence="1 2">
    <name type="scientific">Iamia majanohamensis</name>
    <dbReference type="NCBI Taxonomy" id="467976"/>
    <lineage>
        <taxon>Bacteria</taxon>
        <taxon>Bacillati</taxon>
        <taxon>Actinomycetota</taxon>
        <taxon>Acidimicrobiia</taxon>
        <taxon>Acidimicrobiales</taxon>
        <taxon>Iamiaceae</taxon>
        <taxon>Iamia</taxon>
    </lineage>
</organism>
<protein>
    <submittedName>
        <fullName evidence="1">Uncharacterized protein</fullName>
    </submittedName>
</protein>
<name>A0AAF0BVP2_9ACTN</name>
<reference evidence="1" key="1">
    <citation type="submission" date="2023-01" db="EMBL/GenBank/DDBJ databases">
        <title>The diversity of Class Acidimicrobiia in South China Sea sediment environments and the proposal of Iamia marina sp. nov., a novel species of the genus Iamia.</title>
        <authorList>
            <person name="He Y."/>
            <person name="Tian X."/>
        </authorList>
    </citation>
    <scope>NUCLEOTIDE SEQUENCE</scope>
    <source>
        <strain evidence="1">DSM 19957</strain>
    </source>
</reference>
<dbReference type="AlphaFoldDB" id="A0AAF0BVP2"/>
<dbReference type="EMBL" id="CP116942">
    <property type="protein sequence ID" value="WCO69052.1"/>
    <property type="molecule type" value="Genomic_DNA"/>
</dbReference>
<dbReference type="Proteomes" id="UP001216390">
    <property type="component" value="Chromosome"/>
</dbReference>
<proteinExistence type="predicted"/>
<evidence type="ECO:0000313" key="2">
    <source>
        <dbReference type="Proteomes" id="UP001216390"/>
    </source>
</evidence>
<evidence type="ECO:0000313" key="1">
    <source>
        <dbReference type="EMBL" id="WCO69052.1"/>
    </source>
</evidence>
<gene>
    <name evidence="1" type="ORF">PO878_09970</name>
</gene>
<accession>A0AAF0BVP2</accession>